<feature type="region of interest" description="Disordered" evidence="1">
    <location>
        <begin position="254"/>
        <end position="276"/>
    </location>
</feature>
<reference evidence="2 3" key="1">
    <citation type="submission" date="2020-08" db="EMBL/GenBank/DDBJ databases">
        <title>Sequencing the genomes of 1000 actinobacteria strains.</title>
        <authorList>
            <person name="Klenk H.-P."/>
        </authorList>
    </citation>
    <scope>NUCLEOTIDE SEQUENCE [LARGE SCALE GENOMIC DNA]</scope>
    <source>
        <strain evidence="2 3">DSM 44598</strain>
    </source>
</reference>
<organism evidence="2 3">
    <name type="scientific">Nocardiopsis metallicus</name>
    <dbReference type="NCBI Taxonomy" id="179819"/>
    <lineage>
        <taxon>Bacteria</taxon>
        <taxon>Bacillati</taxon>
        <taxon>Actinomycetota</taxon>
        <taxon>Actinomycetes</taxon>
        <taxon>Streptosporangiales</taxon>
        <taxon>Nocardiopsidaceae</taxon>
        <taxon>Nocardiopsis</taxon>
    </lineage>
</organism>
<evidence type="ECO:0000313" key="2">
    <source>
        <dbReference type="EMBL" id="MBB5494725.1"/>
    </source>
</evidence>
<evidence type="ECO:0000256" key="1">
    <source>
        <dbReference type="SAM" id="MobiDB-lite"/>
    </source>
</evidence>
<dbReference type="NCBIfam" id="NF033179">
    <property type="entry name" value="TnsA_like_Actin"/>
    <property type="match status" value="1"/>
</dbReference>
<gene>
    <name evidence="2" type="ORF">HNR07_005862</name>
</gene>
<accession>A0A840WS28</accession>
<keyword evidence="3" id="KW-1185">Reference proteome</keyword>
<sequence length="276" mass="30146">MQPGYGVQETGAPVRFEVVFLAPDGTEERLPLEQAARYPFESVLPIRSFPSFRGQRNNTGWWWTATTGSHVGFESWLERDLLIGFDFDPTVTGIASQPFWLLWHEDGRERRHAPDFFLRHVCGTGSVIDCRPADRIGARDEAVFAMAARACSWLGWRFDVLHAPDPVRTANLRWLSGYRHARCGRGDLARTAVGLAADPVPVWELAAILGDPLGTLPVVFHLLWHTELETNLSVPLTENSLVAARNVVASTAHGAQGSVQAATEGGGDGGARPAAG</sequence>
<proteinExistence type="predicted"/>
<comment type="caution">
    <text evidence="2">The sequence shown here is derived from an EMBL/GenBank/DDBJ whole genome shotgun (WGS) entry which is preliminary data.</text>
</comment>
<dbReference type="Proteomes" id="UP000579647">
    <property type="component" value="Unassembled WGS sequence"/>
</dbReference>
<name>A0A840WS28_9ACTN</name>
<evidence type="ECO:0000313" key="3">
    <source>
        <dbReference type="Proteomes" id="UP000579647"/>
    </source>
</evidence>
<evidence type="ECO:0008006" key="4">
    <source>
        <dbReference type="Google" id="ProtNLM"/>
    </source>
</evidence>
<dbReference type="EMBL" id="JACHDO010000001">
    <property type="protein sequence ID" value="MBB5494725.1"/>
    <property type="molecule type" value="Genomic_DNA"/>
</dbReference>
<protein>
    <recommendedName>
        <fullName evidence="4">TnsA-like heteromeric transposase endonuclease subunit</fullName>
    </recommendedName>
</protein>
<dbReference type="RefSeq" id="WP_246420554.1">
    <property type="nucleotide sequence ID" value="NZ_BAAAKM010000063.1"/>
</dbReference>
<dbReference type="AlphaFoldDB" id="A0A840WS28"/>
<dbReference type="InterPro" id="IPR048000">
    <property type="entry name" value="TnsA-like"/>
</dbReference>